<dbReference type="AlphaFoldDB" id="A0A915JI62"/>
<accession>A0A915JI62</accession>
<reference evidence="2" key="1">
    <citation type="submission" date="2022-11" db="UniProtKB">
        <authorList>
            <consortium name="WormBaseParasite"/>
        </authorList>
    </citation>
    <scope>IDENTIFICATION</scope>
</reference>
<dbReference type="Proteomes" id="UP000887565">
    <property type="component" value="Unplaced"/>
</dbReference>
<protein>
    <submittedName>
        <fullName evidence="2">Uncharacterized protein</fullName>
    </submittedName>
</protein>
<name>A0A915JI62_ROMCU</name>
<keyword evidence="1" id="KW-1185">Reference proteome</keyword>
<sequence>MLSMKIFALTTMKDSSMSNFTRIIKETIRRSRSVRSVFFTVKNHLYLPFPTERNGMQ</sequence>
<evidence type="ECO:0000313" key="1">
    <source>
        <dbReference type="Proteomes" id="UP000887565"/>
    </source>
</evidence>
<dbReference type="WBParaSite" id="nRc.2.0.1.t25808-RA">
    <property type="protein sequence ID" value="nRc.2.0.1.t25808-RA"/>
    <property type="gene ID" value="nRc.2.0.1.g25808"/>
</dbReference>
<proteinExistence type="predicted"/>
<organism evidence="1 2">
    <name type="scientific">Romanomermis culicivorax</name>
    <name type="common">Nematode worm</name>
    <dbReference type="NCBI Taxonomy" id="13658"/>
    <lineage>
        <taxon>Eukaryota</taxon>
        <taxon>Metazoa</taxon>
        <taxon>Ecdysozoa</taxon>
        <taxon>Nematoda</taxon>
        <taxon>Enoplea</taxon>
        <taxon>Dorylaimia</taxon>
        <taxon>Mermithida</taxon>
        <taxon>Mermithoidea</taxon>
        <taxon>Mermithidae</taxon>
        <taxon>Romanomermis</taxon>
    </lineage>
</organism>
<evidence type="ECO:0000313" key="2">
    <source>
        <dbReference type="WBParaSite" id="nRc.2.0.1.t25808-RA"/>
    </source>
</evidence>